<feature type="transmembrane region" description="Helical" evidence="1">
    <location>
        <begin position="47"/>
        <end position="68"/>
    </location>
</feature>
<keyword evidence="1" id="KW-0812">Transmembrane</keyword>
<reference evidence="2" key="1">
    <citation type="journal article" date="2020" name="Int. J. Syst. Evol. Microbiol.">
        <title>Aquipluma nitroreducens gen. nov. sp. nov., a novel facultatively anaerobic bacterium isolated from a freshwater lake.</title>
        <authorList>
            <person name="Watanabe M."/>
            <person name="Kojima H."/>
            <person name="Fukui M."/>
        </authorList>
    </citation>
    <scope>NUCLEOTIDE SEQUENCE</scope>
    <source>
        <strain evidence="2">MeG22</strain>
    </source>
</reference>
<name>A0A5K7S6Q6_9BACT</name>
<feature type="transmembrane region" description="Helical" evidence="1">
    <location>
        <begin position="74"/>
        <end position="92"/>
    </location>
</feature>
<dbReference type="RefSeq" id="WP_318350266.1">
    <property type="nucleotide sequence ID" value="NZ_AP018694.1"/>
</dbReference>
<dbReference type="Pfam" id="PF11667">
    <property type="entry name" value="DUF3267"/>
    <property type="match status" value="1"/>
</dbReference>
<evidence type="ECO:0000313" key="3">
    <source>
        <dbReference type="Proteomes" id="UP001193389"/>
    </source>
</evidence>
<sequence>MSRKLTPEDLQNESEFELLTEVSHQKLRDFVVEQITEERYLIRIYSIYQVIMMIIFAFLLTRGIVLVFNGHSETLINVGLAVIFSFSALIIVHELLHALAYMITGAKKISFGAIPKKFIFYALADRQVIAKRAFHVVALTPFVVVKLICLIGIISFYNDQIMYFYLSIMCLHSLFCAGDIAMLAFYRIHKGKEIYNFDDKNEGKTYFYTRKLEI</sequence>
<feature type="transmembrane region" description="Helical" evidence="1">
    <location>
        <begin position="136"/>
        <end position="157"/>
    </location>
</feature>
<dbReference type="Proteomes" id="UP001193389">
    <property type="component" value="Chromosome"/>
</dbReference>
<keyword evidence="1" id="KW-1133">Transmembrane helix</keyword>
<evidence type="ECO:0008006" key="4">
    <source>
        <dbReference type="Google" id="ProtNLM"/>
    </source>
</evidence>
<organism evidence="2 3">
    <name type="scientific">Aquipluma nitroreducens</name>
    <dbReference type="NCBI Taxonomy" id="2010828"/>
    <lineage>
        <taxon>Bacteria</taxon>
        <taxon>Pseudomonadati</taxon>
        <taxon>Bacteroidota</taxon>
        <taxon>Bacteroidia</taxon>
        <taxon>Marinilabiliales</taxon>
        <taxon>Prolixibacteraceae</taxon>
        <taxon>Aquipluma</taxon>
    </lineage>
</organism>
<dbReference type="EMBL" id="AP018694">
    <property type="protein sequence ID" value="BBE17251.1"/>
    <property type="molecule type" value="Genomic_DNA"/>
</dbReference>
<keyword evidence="3" id="KW-1185">Reference proteome</keyword>
<feature type="transmembrane region" description="Helical" evidence="1">
    <location>
        <begin position="163"/>
        <end position="186"/>
    </location>
</feature>
<evidence type="ECO:0000313" key="2">
    <source>
        <dbReference type="EMBL" id="BBE17251.1"/>
    </source>
</evidence>
<accession>A0A5K7S6Q6</accession>
<protein>
    <recommendedName>
        <fullName evidence="4">DUF3267 domain-containing protein</fullName>
    </recommendedName>
</protein>
<dbReference type="KEGG" id="anf:AQPE_1400"/>
<gene>
    <name evidence="2" type="ORF">AQPE_1400</name>
</gene>
<keyword evidence="1" id="KW-0472">Membrane</keyword>
<evidence type="ECO:0000256" key="1">
    <source>
        <dbReference type="SAM" id="Phobius"/>
    </source>
</evidence>
<dbReference type="AlphaFoldDB" id="A0A5K7S6Q6"/>
<dbReference type="InterPro" id="IPR021683">
    <property type="entry name" value="DUF3267"/>
</dbReference>
<proteinExistence type="predicted"/>